<accession>A0A846TKU7</accession>
<dbReference type="RefSeq" id="WP_167831167.1">
    <property type="nucleotide sequence ID" value="NZ_JAAVUM010000002.1"/>
</dbReference>
<dbReference type="Proteomes" id="UP000587942">
    <property type="component" value="Unassembled WGS sequence"/>
</dbReference>
<evidence type="ECO:0000256" key="1">
    <source>
        <dbReference type="SAM" id="Phobius"/>
    </source>
</evidence>
<name>A0A846TKU7_9BACI</name>
<sequence length="122" mass="13833">MEENQERSKLVQFGDRVSKKASKVGTKINHAAQQTIDHLNFLKYFSEHDKKVSDNEKEKAIKIIEAVKGIKDDEIKAEVLKKYIDSNNSKEIIEKIIFAVKYLGGAALIMCVAVLLRPKDES</sequence>
<reference evidence="2 3" key="1">
    <citation type="submission" date="2020-03" db="EMBL/GenBank/DDBJ databases">
        <authorList>
            <person name="Sun Q."/>
        </authorList>
    </citation>
    <scope>NUCLEOTIDE SEQUENCE [LARGE SCALE GENOMIC DNA]</scope>
    <source>
        <strain evidence="2 3">KACC 21451</strain>
    </source>
</reference>
<evidence type="ECO:0000313" key="2">
    <source>
        <dbReference type="EMBL" id="NKE04675.1"/>
    </source>
</evidence>
<proteinExistence type="predicted"/>
<evidence type="ECO:0000313" key="3">
    <source>
        <dbReference type="Proteomes" id="UP000587942"/>
    </source>
</evidence>
<dbReference type="EMBL" id="JAAVUM010000002">
    <property type="protein sequence ID" value="NKE04675.1"/>
    <property type="molecule type" value="Genomic_DNA"/>
</dbReference>
<keyword evidence="1" id="KW-0812">Transmembrane</keyword>
<organism evidence="2 3">
    <name type="scientific">Mesobacillus selenatarsenatis</name>
    <dbReference type="NCBI Taxonomy" id="388741"/>
    <lineage>
        <taxon>Bacteria</taxon>
        <taxon>Bacillati</taxon>
        <taxon>Bacillota</taxon>
        <taxon>Bacilli</taxon>
        <taxon>Bacillales</taxon>
        <taxon>Bacillaceae</taxon>
        <taxon>Mesobacillus</taxon>
    </lineage>
</organism>
<gene>
    <name evidence="2" type="ORF">GWK17_04180</name>
</gene>
<keyword evidence="1" id="KW-1133">Transmembrane helix</keyword>
<protein>
    <submittedName>
        <fullName evidence="2">Uncharacterized protein</fullName>
    </submittedName>
</protein>
<dbReference type="AlphaFoldDB" id="A0A846TKU7"/>
<keyword evidence="1" id="KW-0472">Membrane</keyword>
<feature type="transmembrane region" description="Helical" evidence="1">
    <location>
        <begin position="96"/>
        <end position="116"/>
    </location>
</feature>
<comment type="caution">
    <text evidence="2">The sequence shown here is derived from an EMBL/GenBank/DDBJ whole genome shotgun (WGS) entry which is preliminary data.</text>
</comment>